<name>A0A7V6A4X5_9BACT</name>
<sequence length="72" mass="7889">MSQDRYLHERPGRKCGAHKREGGCALPGEVSRSALRYRCPEASGRVGRSQPRAECALDSAEIRRVEVPLAPG</sequence>
<comment type="caution">
    <text evidence="1">The sequence shown here is derived from an EMBL/GenBank/DDBJ whole genome shotgun (WGS) entry which is preliminary data.</text>
</comment>
<protein>
    <submittedName>
        <fullName evidence="1">Uncharacterized protein</fullName>
    </submittedName>
</protein>
<gene>
    <name evidence="1" type="ORF">ENV52_11615</name>
</gene>
<dbReference type="EMBL" id="DTGR01000182">
    <property type="protein sequence ID" value="HHS30334.1"/>
    <property type="molecule type" value="Genomic_DNA"/>
</dbReference>
<dbReference type="AlphaFoldDB" id="A0A7V6A4X5"/>
<evidence type="ECO:0000313" key="1">
    <source>
        <dbReference type="EMBL" id="HHS30334.1"/>
    </source>
</evidence>
<organism evidence="1">
    <name type="scientific">Desulfobacca acetoxidans</name>
    <dbReference type="NCBI Taxonomy" id="60893"/>
    <lineage>
        <taxon>Bacteria</taxon>
        <taxon>Pseudomonadati</taxon>
        <taxon>Thermodesulfobacteriota</taxon>
        <taxon>Desulfobaccia</taxon>
        <taxon>Desulfobaccales</taxon>
        <taxon>Desulfobaccaceae</taxon>
        <taxon>Desulfobacca</taxon>
    </lineage>
</organism>
<proteinExistence type="predicted"/>
<reference evidence="1" key="1">
    <citation type="journal article" date="2020" name="mSystems">
        <title>Genome- and Community-Level Interaction Insights into Carbon Utilization and Element Cycling Functions of Hydrothermarchaeota in Hydrothermal Sediment.</title>
        <authorList>
            <person name="Zhou Z."/>
            <person name="Liu Y."/>
            <person name="Xu W."/>
            <person name="Pan J."/>
            <person name="Luo Z.H."/>
            <person name="Li M."/>
        </authorList>
    </citation>
    <scope>NUCLEOTIDE SEQUENCE [LARGE SCALE GENOMIC DNA]</scope>
    <source>
        <strain evidence="1">SpSt-767</strain>
    </source>
</reference>
<accession>A0A7V6A4X5</accession>